<evidence type="ECO:0000313" key="1">
    <source>
        <dbReference type="EMBL" id="EAW10259.1"/>
    </source>
</evidence>
<dbReference type="GeneID" id="4704275"/>
<evidence type="ECO:0000313" key="2">
    <source>
        <dbReference type="Proteomes" id="UP000006701"/>
    </source>
</evidence>
<name>A1CHA4_ASPCL</name>
<dbReference type="OMA" id="QDDASIW"/>
<dbReference type="HOGENOM" id="CLU_022142_0_0_1"/>
<protein>
    <submittedName>
        <fullName evidence="1">Uncharacterized protein</fullName>
    </submittedName>
</protein>
<gene>
    <name evidence="1" type="ORF">ACLA_047280</name>
</gene>
<dbReference type="OrthoDB" id="39175at2759"/>
<dbReference type="RefSeq" id="XP_001271685.1">
    <property type="nucleotide sequence ID" value="XM_001271684.1"/>
</dbReference>
<dbReference type="KEGG" id="act:ACLA_047280"/>
<dbReference type="eggNOG" id="ENOG502SJFT">
    <property type="taxonomic scope" value="Eukaryota"/>
</dbReference>
<dbReference type="AlphaFoldDB" id="A1CHA4"/>
<dbReference type="Proteomes" id="UP000006701">
    <property type="component" value="Unassembled WGS sequence"/>
</dbReference>
<keyword evidence="2" id="KW-1185">Reference proteome</keyword>
<reference evidence="1 2" key="1">
    <citation type="journal article" date="2008" name="PLoS Genet.">
        <title>Genomic islands in the pathogenic filamentous fungus Aspergillus fumigatus.</title>
        <authorList>
            <person name="Fedorova N.D."/>
            <person name="Khaldi N."/>
            <person name="Joardar V.S."/>
            <person name="Maiti R."/>
            <person name="Amedeo P."/>
            <person name="Anderson M.J."/>
            <person name="Crabtree J."/>
            <person name="Silva J.C."/>
            <person name="Badger J.H."/>
            <person name="Albarraq A."/>
            <person name="Angiuoli S."/>
            <person name="Bussey H."/>
            <person name="Bowyer P."/>
            <person name="Cotty P.J."/>
            <person name="Dyer P.S."/>
            <person name="Egan A."/>
            <person name="Galens K."/>
            <person name="Fraser-Liggett C.M."/>
            <person name="Haas B.J."/>
            <person name="Inman J.M."/>
            <person name="Kent R."/>
            <person name="Lemieux S."/>
            <person name="Malavazi I."/>
            <person name="Orvis J."/>
            <person name="Roemer T."/>
            <person name="Ronning C.M."/>
            <person name="Sundaram J.P."/>
            <person name="Sutton G."/>
            <person name="Turner G."/>
            <person name="Venter J.C."/>
            <person name="White O.R."/>
            <person name="Whitty B.R."/>
            <person name="Youngman P."/>
            <person name="Wolfe K.H."/>
            <person name="Goldman G.H."/>
            <person name="Wortman J.R."/>
            <person name="Jiang B."/>
            <person name="Denning D.W."/>
            <person name="Nierman W.C."/>
        </authorList>
    </citation>
    <scope>NUCLEOTIDE SEQUENCE [LARGE SCALE GENOMIC DNA]</scope>
    <source>
        <strain evidence="2">ATCC 1007 / CBS 513.65 / DSM 816 / NCTC 3887 / NRRL 1</strain>
    </source>
</reference>
<organism evidence="1 2">
    <name type="scientific">Aspergillus clavatus (strain ATCC 1007 / CBS 513.65 / DSM 816 / NCTC 3887 / NRRL 1 / QM 1276 / 107)</name>
    <dbReference type="NCBI Taxonomy" id="344612"/>
    <lineage>
        <taxon>Eukaryota</taxon>
        <taxon>Fungi</taxon>
        <taxon>Dikarya</taxon>
        <taxon>Ascomycota</taxon>
        <taxon>Pezizomycotina</taxon>
        <taxon>Eurotiomycetes</taxon>
        <taxon>Eurotiomycetidae</taxon>
        <taxon>Eurotiales</taxon>
        <taxon>Aspergillaceae</taxon>
        <taxon>Aspergillus</taxon>
        <taxon>Aspergillus subgen. Fumigati</taxon>
    </lineage>
</organism>
<dbReference type="VEuPathDB" id="FungiDB:ACLA_047280"/>
<proteinExistence type="predicted"/>
<accession>A1CHA4</accession>
<dbReference type="EMBL" id="DS027054">
    <property type="protein sequence ID" value="EAW10259.1"/>
    <property type="molecule type" value="Genomic_DNA"/>
</dbReference>
<sequence>MPEQDPQSILSRLDRIEALLGIGKIANSPSSLTFDSDLEDESNSVSFQGLWKAVEHLKVITRPPQDHAIWAHSIVTRLWSSPSSEFASLAGGYLVATCNAVAELVMPNSMPGSPGWVGHPATSGPSDDHKVFQDIHGLVMASLSCEAYIETTDKWIALAYRLLLDHCPPNLDGTIYDWRGLFSGLQVVDIEHASMHMCYPLLPREPLVPALQELGNHQECAFRGLAQMMHHGLSHFVGRKLPTIWSFVSARETDALPPVGTPFTEKDSQVIRLWAKKLDEWLVQYNGASQPSPSDRQGILILLQYHLHKLYVLSIYHPARGFDLGFANITLTERQELLMSARAVLRLRQDDASIWSNWDLILNSLKRSDPSAPSIHGVLADRLQCAMQSMHTPPEIGPDFAFPAPNMDYSWTIFDQQIIALANPPWLFDDSSIGQAQKHVERYQ</sequence>